<evidence type="ECO:0000256" key="1">
    <source>
        <dbReference type="ARBA" id="ARBA00004496"/>
    </source>
</evidence>
<dbReference type="PANTHER" id="PTHR28511">
    <property type="entry name" value="ENDONUCLEASE V"/>
    <property type="match status" value="1"/>
</dbReference>
<evidence type="ECO:0000256" key="3">
    <source>
        <dbReference type="ARBA" id="ARBA00022722"/>
    </source>
</evidence>
<name>A0A1I7Z6V6_9BILA</name>
<comment type="subcellular location">
    <subcellularLocation>
        <location evidence="1">Cytoplasm</location>
    </subcellularLocation>
</comment>
<dbReference type="PANTHER" id="PTHR28511:SF1">
    <property type="entry name" value="ENDONUCLEASE V"/>
    <property type="match status" value="1"/>
</dbReference>
<dbReference type="Pfam" id="PF04493">
    <property type="entry name" value="Endonuclease_5"/>
    <property type="match status" value="1"/>
</dbReference>
<dbReference type="WBParaSite" id="L893_g23423.t1">
    <property type="protein sequence ID" value="L893_g23423.t1"/>
    <property type="gene ID" value="L893_g23423"/>
</dbReference>
<organism evidence="6 7">
    <name type="scientific">Steinernema glaseri</name>
    <dbReference type="NCBI Taxonomy" id="37863"/>
    <lineage>
        <taxon>Eukaryota</taxon>
        <taxon>Metazoa</taxon>
        <taxon>Ecdysozoa</taxon>
        <taxon>Nematoda</taxon>
        <taxon>Chromadorea</taxon>
        <taxon>Rhabditida</taxon>
        <taxon>Tylenchina</taxon>
        <taxon>Panagrolaimomorpha</taxon>
        <taxon>Strongyloidoidea</taxon>
        <taxon>Steinernematidae</taxon>
        <taxon>Steinernema</taxon>
    </lineage>
</organism>
<dbReference type="GO" id="GO:0016891">
    <property type="term" value="F:RNA endonuclease activity producing 5'-phosphomonoesters, hydrolytic mechanism"/>
    <property type="evidence" value="ECO:0007669"/>
    <property type="project" value="TreeGrafter"/>
</dbReference>
<dbReference type="GO" id="GO:0003727">
    <property type="term" value="F:single-stranded RNA binding"/>
    <property type="evidence" value="ECO:0007669"/>
    <property type="project" value="TreeGrafter"/>
</dbReference>
<evidence type="ECO:0000313" key="7">
    <source>
        <dbReference type="WBParaSite" id="L893_g23423.t1"/>
    </source>
</evidence>
<protein>
    <submittedName>
        <fullName evidence="7">Endonuclease V</fullName>
    </submittedName>
</protein>
<dbReference type="GO" id="GO:0006281">
    <property type="term" value="P:DNA repair"/>
    <property type="evidence" value="ECO:0007669"/>
    <property type="project" value="InterPro"/>
</dbReference>
<keyword evidence="6" id="KW-1185">Reference proteome</keyword>
<sequence>MARLIRKGSRERPDVKADVILVDANGKYHSRQFGLACHIGHLCGVPTIGVSKSLNLSPILDAGVPAEKLKNLEKDVTKLVEKESPGAYTVPFSDPSIVRAVKTKNSKLPLFVSVGSGIDLDEAAKIVVRSCESRIPQPIRMSDLRSRERVRSYYENPN</sequence>
<dbReference type="InterPro" id="IPR007581">
    <property type="entry name" value="Endonuclease-V"/>
</dbReference>
<evidence type="ECO:0000256" key="4">
    <source>
        <dbReference type="ARBA" id="ARBA00022759"/>
    </source>
</evidence>
<dbReference type="Proteomes" id="UP000095287">
    <property type="component" value="Unplaced"/>
</dbReference>
<keyword evidence="2" id="KW-0963">Cytoplasm</keyword>
<keyword evidence="5" id="KW-0378">Hydrolase</keyword>
<dbReference type="GO" id="GO:0005737">
    <property type="term" value="C:cytoplasm"/>
    <property type="evidence" value="ECO:0007669"/>
    <property type="project" value="UniProtKB-SubCell"/>
</dbReference>
<dbReference type="GO" id="GO:0005730">
    <property type="term" value="C:nucleolus"/>
    <property type="evidence" value="ECO:0007669"/>
    <property type="project" value="TreeGrafter"/>
</dbReference>
<proteinExistence type="predicted"/>
<keyword evidence="4" id="KW-0255">Endonuclease</keyword>
<accession>A0A1I7Z6V6</accession>
<dbReference type="AlphaFoldDB" id="A0A1I7Z6V6"/>
<evidence type="ECO:0000256" key="2">
    <source>
        <dbReference type="ARBA" id="ARBA00022490"/>
    </source>
</evidence>
<dbReference type="Gene3D" id="3.30.2170.10">
    <property type="entry name" value="archaeoglobus fulgidus dsm 4304 superfamily"/>
    <property type="match status" value="1"/>
</dbReference>
<evidence type="ECO:0000256" key="5">
    <source>
        <dbReference type="ARBA" id="ARBA00022801"/>
    </source>
</evidence>
<evidence type="ECO:0000313" key="6">
    <source>
        <dbReference type="Proteomes" id="UP000095287"/>
    </source>
</evidence>
<reference evidence="7" key="1">
    <citation type="submission" date="2016-11" db="UniProtKB">
        <authorList>
            <consortium name="WormBaseParasite"/>
        </authorList>
    </citation>
    <scope>IDENTIFICATION</scope>
</reference>
<keyword evidence="3" id="KW-0540">Nuclease</keyword>